<dbReference type="InterPro" id="IPR043502">
    <property type="entry name" value="DNA/RNA_pol_sf"/>
</dbReference>
<sequence length="914" mass="102951">MNTSILLEAHSEADVIFAQEIYWGHIKSVASTKDKEGESYQNTVSHPSFIVLGASVSSRVAVYINKRWKDAQICVLSHIIQHDDILAVSISPNEGHPLTFLNVYNDCVTNSAVKYLADKVERLGPVVTMAGDFNLHHEHWNAGRCRPDANRRDREMSELLIETAHDLDMLLINDPMGKPTWRSNNTALAPQVLDLVWVNNSLSEHSALWIDMAGRQSDHAILKWGINTKVEPPEPSARIKPDSIQMAQYLNDLHDGLKEINNLYRDVNTRGTLKAMCEDVDSLFRETWEQHASIPDIRAKSKTWWVKENTTAAKSLKETRTQLATMQAELKEVKEILRKYDSGIPDPALDAHGGRDFLADTIPEFRDEIKALRRQEKSALYELRKSVRASKKKHFNRIIVETPHNTAHFIWKLVPWTQPRKQSAFSALKDAHGNIASTAEDRARVFKDAYHPPPKPTDPECLSDMNESPTRGWKPITVFEVKEALAKTNNESAPGPDRITWGVIKNLLRIDGFPFHDKGELRPDIDEPEDLPPDQHTLAIITRMFNLCIKFGLWPEMFKRAITVVIPKPGKDDYSKAKSFRPIVLLNCLGKLCEKVLANRMQFDAQKSGLVHPCQYGGTMAHSTTDAGINLVHQIRAGWQANLHTSMLLLDISQFYPSINHDIMIRTLIKQGFPKSLCNFFEDYLKDRRTQFKLQSTGLSDPIDVSTGVGQGSALSPILSSLYLASSVQKFYSEHPREMGNNTSLFYVDDGNIIVSSDSPATNAALIGGLYQALERELTRKGLSAEQTKFELMHFLVPKRGKQDPVKTWPLLRHPPDRAQEPTNQVMSILGPSVSIRAQNGTIIPVTPTEVLRYLGFFLNPKLNFNAHIERCVAKAFSTVTALRMLGNSIGGLSPLYKRRLYIANVVPVMTYGM</sequence>
<evidence type="ECO:0000313" key="3">
    <source>
        <dbReference type="EMBL" id="THG93379.1"/>
    </source>
</evidence>
<organism evidence="3 4">
    <name type="scientific">Hermanssonia centrifuga</name>
    <dbReference type="NCBI Taxonomy" id="98765"/>
    <lineage>
        <taxon>Eukaryota</taxon>
        <taxon>Fungi</taxon>
        <taxon>Dikarya</taxon>
        <taxon>Basidiomycota</taxon>
        <taxon>Agaricomycotina</taxon>
        <taxon>Agaricomycetes</taxon>
        <taxon>Polyporales</taxon>
        <taxon>Meruliaceae</taxon>
        <taxon>Hermanssonia</taxon>
    </lineage>
</organism>
<accession>A0A4S4KAT6</accession>
<reference evidence="3 4" key="1">
    <citation type="submission" date="2019-02" db="EMBL/GenBank/DDBJ databases">
        <title>Genome sequencing of the rare red list fungi Phlebia centrifuga.</title>
        <authorList>
            <person name="Buettner E."/>
            <person name="Kellner H."/>
        </authorList>
    </citation>
    <scope>NUCLEOTIDE SEQUENCE [LARGE SCALE GENOMIC DNA]</scope>
    <source>
        <strain evidence="3 4">DSM 108282</strain>
    </source>
</reference>
<dbReference type="CDD" id="cd01650">
    <property type="entry name" value="RT_nLTR_like"/>
    <property type="match status" value="1"/>
</dbReference>
<feature type="domain" description="Reverse transcriptase" evidence="2">
    <location>
        <begin position="547"/>
        <end position="859"/>
    </location>
</feature>
<evidence type="ECO:0000256" key="1">
    <source>
        <dbReference type="SAM" id="MobiDB-lite"/>
    </source>
</evidence>
<feature type="region of interest" description="Disordered" evidence="1">
    <location>
        <begin position="450"/>
        <end position="469"/>
    </location>
</feature>
<dbReference type="Pfam" id="PF14529">
    <property type="entry name" value="Exo_endo_phos_2"/>
    <property type="match status" value="1"/>
</dbReference>
<dbReference type="SUPFAM" id="SSF56672">
    <property type="entry name" value="DNA/RNA polymerases"/>
    <property type="match status" value="1"/>
</dbReference>
<evidence type="ECO:0000259" key="2">
    <source>
        <dbReference type="PROSITE" id="PS50878"/>
    </source>
</evidence>
<dbReference type="PANTHER" id="PTHR33481:SF1">
    <property type="entry name" value="ENDONUCLEASE_EXONUCLEASE_PHOSPHATASE DOMAIN-CONTAINING PROTEIN-RELATED"/>
    <property type="match status" value="1"/>
</dbReference>
<gene>
    <name evidence="3" type="ORF">EW026_g7840</name>
</gene>
<keyword evidence="4" id="KW-1185">Reference proteome</keyword>
<evidence type="ECO:0000313" key="4">
    <source>
        <dbReference type="Proteomes" id="UP000309038"/>
    </source>
</evidence>
<dbReference type="Pfam" id="PF00078">
    <property type="entry name" value="RVT_1"/>
    <property type="match status" value="1"/>
</dbReference>
<dbReference type="InterPro" id="IPR000477">
    <property type="entry name" value="RT_dom"/>
</dbReference>
<dbReference type="EMBL" id="SGPJ01000680">
    <property type="protein sequence ID" value="THG93379.1"/>
    <property type="molecule type" value="Genomic_DNA"/>
</dbReference>
<dbReference type="SUPFAM" id="SSF56219">
    <property type="entry name" value="DNase I-like"/>
    <property type="match status" value="1"/>
</dbReference>
<name>A0A4S4KAT6_9APHY</name>
<dbReference type="InterPro" id="IPR036691">
    <property type="entry name" value="Endo/exonu/phosph_ase_sf"/>
</dbReference>
<dbReference type="Proteomes" id="UP000309038">
    <property type="component" value="Unassembled WGS sequence"/>
</dbReference>
<dbReference type="PANTHER" id="PTHR33481">
    <property type="entry name" value="REVERSE TRANSCRIPTASE"/>
    <property type="match status" value="1"/>
</dbReference>
<comment type="caution">
    <text evidence="3">The sequence shown here is derived from an EMBL/GenBank/DDBJ whole genome shotgun (WGS) entry which is preliminary data.</text>
</comment>
<dbReference type="PROSITE" id="PS50878">
    <property type="entry name" value="RT_POL"/>
    <property type="match status" value="1"/>
</dbReference>
<dbReference type="AlphaFoldDB" id="A0A4S4KAT6"/>
<protein>
    <recommendedName>
        <fullName evidence="2">Reverse transcriptase domain-containing protein</fullName>
    </recommendedName>
</protein>
<dbReference type="GO" id="GO:0003824">
    <property type="term" value="F:catalytic activity"/>
    <property type="evidence" value="ECO:0007669"/>
    <property type="project" value="InterPro"/>
</dbReference>
<proteinExistence type="predicted"/>
<dbReference type="Gene3D" id="3.60.10.10">
    <property type="entry name" value="Endonuclease/exonuclease/phosphatase"/>
    <property type="match status" value="1"/>
</dbReference>
<dbReference type="InterPro" id="IPR005135">
    <property type="entry name" value="Endo/exonuclease/phosphatase"/>
</dbReference>